<name>A0A5Q4YWK1_9BURK</name>
<protein>
    <submittedName>
        <fullName evidence="1">Uncharacterized protein</fullName>
    </submittedName>
</protein>
<dbReference type="Proteomes" id="UP000325811">
    <property type="component" value="Chromosome II"/>
</dbReference>
<evidence type="ECO:0000313" key="1">
    <source>
        <dbReference type="EMBL" id="VVD33717.1"/>
    </source>
</evidence>
<gene>
    <name evidence="1" type="ORF">PDMSB3_2433</name>
</gene>
<organism evidence="1 2">
    <name type="scientific">Paraburkholderia dioscoreae</name>
    <dbReference type="NCBI Taxonomy" id="2604047"/>
    <lineage>
        <taxon>Bacteria</taxon>
        <taxon>Pseudomonadati</taxon>
        <taxon>Pseudomonadota</taxon>
        <taxon>Betaproteobacteria</taxon>
        <taxon>Burkholderiales</taxon>
        <taxon>Burkholderiaceae</taxon>
        <taxon>Paraburkholderia</taxon>
    </lineage>
</organism>
<dbReference type="KEGG" id="pdio:PDMSB3_2433.1"/>
<reference evidence="1 2" key="1">
    <citation type="submission" date="2019-08" db="EMBL/GenBank/DDBJ databases">
        <authorList>
            <person name="Herpell B J."/>
        </authorList>
    </citation>
    <scope>NUCLEOTIDE SEQUENCE [LARGE SCALE GENOMIC DNA]</scope>
    <source>
        <strain evidence="2">Msb3</strain>
    </source>
</reference>
<dbReference type="AlphaFoldDB" id="A0A5Q4YWK1"/>
<dbReference type="EMBL" id="LR699554">
    <property type="protein sequence ID" value="VVD33717.1"/>
    <property type="molecule type" value="Genomic_DNA"/>
</dbReference>
<evidence type="ECO:0000313" key="2">
    <source>
        <dbReference type="Proteomes" id="UP000325811"/>
    </source>
</evidence>
<proteinExistence type="predicted"/>
<keyword evidence="2" id="KW-1185">Reference proteome</keyword>
<accession>A0A5Q4YWK1</accession>
<sequence length="65" mass="7737">MSLSSTQRARQRAIFRLTNRFCGPQCEFYPYSARTFCFPKTDLPLHRRGSAPSTFFLQRPRLCYR</sequence>